<evidence type="ECO:0000259" key="7">
    <source>
        <dbReference type="Pfam" id="PF00361"/>
    </source>
</evidence>
<dbReference type="PANTHER" id="PTHR42829">
    <property type="entry name" value="NADH-UBIQUINONE OXIDOREDUCTASE CHAIN 5"/>
    <property type="match status" value="1"/>
</dbReference>
<dbReference type="EC" id="1.6.5.11" evidence="9"/>
<dbReference type="PANTHER" id="PTHR42829:SF2">
    <property type="entry name" value="NADH-UBIQUINONE OXIDOREDUCTASE CHAIN 5"/>
    <property type="match status" value="1"/>
</dbReference>
<dbReference type="GO" id="GO:0016020">
    <property type="term" value="C:membrane"/>
    <property type="evidence" value="ECO:0007669"/>
    <property type="project" value="UniProtKB-SubCell"/>
</dbReference>
<keyword evidence="2 5" id="KW-0812">Transmembrane</keyword>
<feature type="transmembrane region" description="Helical" evidence="6">
    <location>
        <begin position="469"/>
        <end position="489"/>
    </location>
</feature>
<dbReference type="Pfam" id="PF00662">
    <property type="entry name" value="Proton_antipo_N"/>
    <property type="match status" value="1"/>
</dbReference>
<evidence type="ECO:0000256" key="1">
    <source>
        <dbReference type="ARBA" id="ARBA00004127"/>
    </source>
</evidence>
<feature type="transmembrane region" description="Helical" evidence="6">
    <location>
        <begin position="287"/>
        <end position="308"/>
    </location>
</feature>
<accession>A0A7S8FGT0</accession>
<feature type="transmembrane region" description="Helical" evidence="6">
    <location>
        <begin position="135"/>
        <end position="154"/>
    </location>
</feature>
<dbReference type="GO" id="GO:0008137">
    <property type="term" value="F:NADH dehydrogenase (ubiquinone) activity"/>
    <property type="evidence" value="ECO:0007669"/>
    <property type="project" value="InterPro"/>
</dbReference>
<dbReference type="GO" id="GO:0042773">
    <property type="term" value="P:ATP synthesis coupled electron transport"/>
    <property type="evidence" value="ECO:0007669"/>
    <property type="project" value="InterPro"/>
</dbReference>
<evidence type="ECO:0000256" key="6">
    <source>
        <dbReference type="SAM" id="Phobius"/>
    </source>
</evidence>
<feature type="transmembrane region" description="Helical" evidence="6">
    <location>
        <begin position="384"/>
        <end position="405"/>
    </location>
</feature>
<dbReference type="Proteomes" id="UP000593737">
    <property type="component" value="Chromosome"/>
</dbReference>
<dbReference type="PRINTS" id="PR01434">
    <property type="entry name" value="NADHDHGNASE5"/>
</dbReference>
<name>A0A7S8FGT0_9BACT</name>
<feature type="transmembrane region" description="Helical" evidence="6">
    <location>
        <begin position="112"/>
        <end position="129"/>
    </location>
</feature>
<sequence length="632" mass="68250">MLYALIPFLPLAAFLVLGLGGSQIKDRAHLVAVPAVLFSLVLALSAFFEVASGSVISVQLYTWLVSGNLDIHIGLHIDRLTAVMLLLVTGVSSLVHIYTIGYMHGDSGYARFFSYIALFTFSMLMLVLADNLLQLFIFWEAVGLCSYLLIGHWYERASACAAATKAFLVNRIGDFGFMLGLLLVWYHFGSLNYLDIFPAIHEATDLTMNLLGPFGGVWDVSVFTLIALLLFTGAVGKSAQVPLHVWLPDAMEGPTPISALIHAATMVTAGVFMVARLAPIYNLSPTAMSVVAVTGAATMLLGATIALTQTDIKRVVAYSTVSQLGYMIMACGLGAYASGMYHLLTHGAFKALLFLGCGSVIIALHHEQDMRHMGGLKEKLPITYWTFVVGSLALAGFPLTAGFFSKDDILVSAWLAGDLGRVLTILGLLTALLTAFYSFRLVFVTFWGPSHADPQHAAHIQEPSRTMTTPLLILAVFSVLTGYLGIPSFLEPVFSTGQEAAAPHGSDGFMIMLAATTMGLLGIASAYYVYVLNPHLPDRLAGGLKSLYHASLNKWYVDELYDHLFVRPTLKAASGLWQRVDVEVIDGAVNGIARAIAWGGWLLRLIQSGQTQHYALAMAVGIVVIATMFLIL</sequence>
<feature type="transmembrane region" description="Helical" evidence="6">
    <location>
        <begin position="343"/>
        <end position="364"/>
    </location>
</feature>
<dbReference type="NCBIfam" id="NF005141">
    <property type="entry name" value="PRK06590.1"/>
    <property type="match status" value="1"/>
</dbReference>
<dbReference type="NCBIfam" id="TIGR01974">
    <property type="entry name" value="NDH_I_L"/>
    <property type="match status" value="1"/>
</dbReference>
<feature type="transmembrane region" description="Helical" evidence="6">
    <location>
        <begin position="614"/>
        <end position="631"/>
    </location>
</feature>
<comment type="subcellular location">
    <subcellularLocation>
        <location evidence="1">Endomembrane system</location>
        <topology evidence="1">Multi-pass membrane protein</topology>
    </subcellularLocation>
    <subcellularLocation>
        <location evidence="5">Membrane</location>
        <topology evidence="5">Multi-pass membrane protein</topology>
    </subcellularLocation>
</comment>
<feature type="transmembrane region" description="Helical" evidence="6">
    <location>
        <begin position="509"/>
        <end position="530"/>
    </location>
</feature>
<gene>
    <name evidence="9" type="ORF">Nkreftii_003508</name>
</gene>
<evidence type="ECO:0000256" key="2">
    <source>
        <dbReference type="ARBA" id="ARBA00022692"/>
    </source>
</evidence>
<dbReference type="GO" id="GO:0003954">
    <property type="term" value="F:NADH dehydrogenase activity"/>
    <property type="evidence" value="ECO:0007669"/>
    <property type="project" value="TreeGrafter"/>
</dbReference>
<dbReference type="AlphaFoldDB" id="A0A7S8FGT0"/>
<feature type="transmembrane region" description="Helical" evidence="6">
    <location>
        <begin position="425"/>
        <end position="448"/>
    </location>
</feature>
<dbReference type="GO" id="GO:0015990">
    <property type="term" value="P:electron transport coupled proton transport"/>
    <property type="evidence" value="ECO:0007669"/>
    <property type="project" value="TreeGrafter"/>
</dbReference>
<dbReference type="InterPro" id="IPR003945">
    <property type="entry name" value="NU5C-like"/>
</dbReference>
<dbReference type="InterPro" id="IPR018393">
    <property type="entry name" value="NADHpl_OxRdtase_5_subgr"/>
</dbReference>
<feature type="transmembrane region" description="Helical" evidence="6">
    <location>
        <begin position="257"/>
        <end position="281"/>
    </location>
</feature>
<evidence type="ECO:0000256" key="3">
    <source>
        <dbReference type="ARBA" id="ARBA00022989"/>
    </source>
</evidence>
<evidence type="ECO:0000313" key="9">
    <source>
        <dbReference type="EMBL" id="QPD05734.1"/>
    </source>
</evidence>
<evidence type="ECO:0000256" key="5">
    <source>
        <dbReference type="RuleBase" id="RU000320"/>
    </source>
</evidence>
<dbReference type="GO" id="GO:0012505">
    <property type="term" value="C:endomembrane system"/>
    <property type="evidence" value="ECO:0007669"/>
    <property type="project" value="UniProtKB-SubCell"/>
</dbReference>
<reference evidence="9 10" key="1">
    <citation type="journal article" date="2020" name="ISME J.">
        <title>Enrichment and physiological characterization of a novel comammox Nitrospira indicates ammonium inhibition of complete nitrification.</title>
        <authorList>
            <person name="Sakoula D."/>
            <person name="Koch H."/>
            <person name="Frank J."/>
            <person name="Jetten M.S.M."/>
            <person name="van Kessel M.A.H.J."/>
            <person name="Lucker S."/>
        </authorList>
    </citation>
    <scope>NUCLEOTIDE SEQUENCE [LARGE SCALE GENOMIC DNA]</scope>
    <source>
        <strain evidence="9">Comreactor17</strain>
    </source>
</reference>
<feature type="domain" description="NADH-Ubiquinone oxidoreductase (complex I) chain 5 N-terminal" evidence="8">
    <location>
        <begin position="63"/>
        <end position="113"/>
    </location>
</feature>
<keyword evidence="3 6" id="KW-1133">Transmembrane helix</keyword>
<evidence type="ECO:0000313" key="10">
    <source>
        <dbReference type="Proteomes" id="UP000593737"/>
    </source>
</evidence>
<feature type="transmembrane region" description="Helical" evidence="6">
    <location>
        <begin position="30"/>
        <end position="48"/>
    </location>
</feature>
<feature type="transmembrane region" description="Helical" evidence="6">
    <location>
        <begin position="315"/>
        <end position="337"/>
    </location>
</feature>
<evidence type="ECO:0000256" key="4">
    <source>
        <dbReference type="ARBA" id="ARBA00023136"/>
    </source>
</evidence>
<feature type="transmembrane region" description="Helical" evidence="6">
    <location>
        <begin position="166"/>
        <end position="188"/>
    </location>
</feature>
<feature type="transmembrane region" description="Helical" evidence="6">
    <location>
        <begin position="216"/>
        <end position="236"/>
    </location>
</feature>
<dbReference type="InterPro" id="IPR001750">
    <property type="entry name" value="ND/Mrp_TM"/>
</dbReference>
<dbReference type="Gene3D" id="1.20.5.2700">
    <property type="match status" value="1"/>
</dbReference>
<organism evidence="9 10">
    <name type="scientific">Candidatus Nitrospira kreftii</name>
    <dbReference type="NCBI Taxonomy" id="2652173"/>
    <lineage>
        <taxon>Bacteria</taxon>
        <taxon>Pseudomonadati</taxon>
        <taxon>Nitrospirota</taxon>
        <taxon>Nitrospiria</taxon>
        <taxon>Nitrospirales</taxon>
        <taxon>Nitrospiraceae</taxon>
        <taxon>Nitrospira</taxon>
    </lineage>
</organism>
<dbReference type="KEGG" id="nkf:Nkreftii_003508"/>
<dbReference type="InterPro" id="IPR001516">
    <property type="entry name" value="Proton_antipo_N"/>
</dbReference>
<keyword evidence="9" id="KW-0560">Oxidoreductase</keyword>
<feature type="transmembrane region" description="Helical" evidence="6">
    <location>
        <begin position="83"/>
        <end position="100"/>
    </location>
</feature>
<dbReference type="PRINTS" id="PR01435">
    <property type="entry name" value="NPOXDRDTASE5"/>
</dbReference>
<proteinExistence type="predicted"/>
<feature type="domain" description="NADH:quinone oxidoreductase/Mrp antiporter transmembrane" evidence="7">
    <location>
        <begin position="129"/>
        <end position="431"/>
    </location>
</feature>
<dbReference type="Pfam" id="PF00361">
    <property type="entry name" value="Proton_antipo_M"/>
    <property type="match status" value="1"/>
</dbReference>
<evidence type="ECO:0000259" key="8">
    <source>
        <dbReference type="Pfam" id="PF00662"/>
    </source>
</evidence>
<protein>
    <submittedName>
        <fullName evidence="9">NADH-quinone oxidoreductase subunit L</fullName>
        <ecNumber evidence="9">1.6.5.11</ecNumber>
    </submittedName>
</protein>
<dbReference type="EMBL" id="CP047423">
    <property type="protein sequence ID" value="QPD05734.1"/>
    <property type="molecule type" value="Genomic_DNA"/>
</dbReference>
<keyword evidence="4 6" id="KW-0472">Membrane</keyword>